<dbReference type="AlphaFoldDB" id="A0A1V0P4H4"/>
<evidence type="ECO:0000256" key="1">
    <source>
        <dbReference type="SAM" id="MobiDB-lite"/>
    </source>
</evidence>
<dbReference type="EMBL" id="CP015902">
    <property type="protein sequence ID" value="ARE21607.1"/>
    <property type="molecule type" value="Genomic_DNA"/>
</dbReference>
<protein>
    <submittedName>
        <fullName evidence="2">Uncharacterized protein</fullName>
    </submittedName>
</protein>
<name>A0A1V0P4H4_LACLL</name>
<feature type="region of interest" description="Disordered" evidence="1">
    <location>
        <begin position="106"/>
        <end position="147"/>
    </location>
</feature>
<dbReference type="Proteomes" id="UP000192095">
    <property type="component" value="Chromosome"/>
</dbReference>
<dbReference type="RefSeq" id="WP_081213687.1">
    <property type="nucleotide sequence ID" value="NZ_CP015902.2"/>
</dbReference>
<sequence length="321" mass="37092">MSEVAFSLERKLEINKAQVRSWQHQSLVTDKTKFECLDPKCKIPMSCACWEEGTHKREPYFYPTFKKEHPHVFGCNYASPKEIKEAITKEVEQAFESQQKRTEIVLGNPKSFSTTTGTSTTASDSTASDGNDDKSKTKSIRTQVTEMEHREQSTWYRNLASFVSMYYDEKINNLSPITLRLSFDKRDNFDVSQLTGARTQSSFSRFFHEITTSNVPLDELHIFFGKAKIIKLNNNGLCKIIFTNKPFIKLLFNVNHIPSNINIKKYIGTKNNLEKLPELVVYFEGALSFIDQFKKDGTTYPQLTAIPLTKEFYRSLYFEKI</sequence>
<proteinExistence type="predicted"/>
<evidence type="ECO:0000313" key="2">
    <source>
        <dbReference type="EMBL" id="ARE21607.1"/>
    </source>
</evidence>
<accession>A0A1V0P4H4</accession>
<evidence type="ECO:0000313" key="3">
    <source>
        <dbReference type="Proteomes" id="UP000192095"/>
    </source>
</evidence>
<gene>
    <name evidence="2" type="ORF">LLUC06_2065</name>
</gene>
<feature type="compositionally biased region" description="Low complexity" evidence="1">
    <location>
        <begin position="113"/>
        <end position="129"/>
    </location>
</feature>
<reference evidence="2 3" key="1">
    <citation type="journal article" date="2017" name="BMC Genomics">
        <title>Comparative and functional genomics of the Lactococcus lactis taxon; insights into evolution and niche adaptation.</title>
        <authorList>
            <person name="Kelleher P."/>
            <person name="Bottacini F."/>
            <person name="Mahony J."/>
            <person name="Kilcawley K.N."/>
            <person name="van Sinderen D."/>
        </authorList>
    </citation>
    <scope>NUCLEOTIDE SEQUENCE [LARGE SCALE GENOMIC DNA]</scope>
    <source>
        <strain evidence="2 3">UC06</strain>
    </source>
</reference>
<organism evidence="2 3">
    <name type="scientific">Lactococcus lactis subsp. lactis</name>
    <name type="common">Streptococcus lactis</name>
    <dbReference type="NCBI Taxonomy" id="1360"/>
    <lineage>
        <taxon>Bacteria</taxon>
        <taxon>Bacillati</taxon>
        <taxon>Bacillota</taxon>
        <taxon>Bacilli</taxon>
        <taxon>Lactobacillales</taxon>
        <taxon>Streptococcaceae</taxon>
        <taxon>Lactococcus</taxon>
    </lineage>
</organism>